<feature type="transmembrane region" description="Helical" evidence="7">
    <location>
        <begin position="314"/>
        <end position="337"/>
    </location>
</feature>
<feature type="domain" description="Major facilitator superfamily (MFS) profile" evidence="8">
    <location>
        <begin position="15"/>
        <end position="402"/>
    </location>
</feature>
<dbReference type="OrthoDB" id="9775268at2"/>
<keyword evidence="3" id="KW-1003">Cell membrane</keyword>
<keyword evidence="4 7" id="KW-0812">Transmembrane</keyword>
<gene>
    <name evidence="9" type="ORF">AFR_29500</name>
</gene>
<dbReference type="HOGENOM" id="CLU_034180_11_1_11"/>
<feature type="transmembrane region" description="Helical" evidence="7">
    <location>
        <begin position="349"/>
        <end position="375"/>
    </location>
</feature>
<dbReference type="RefSeq" id="WP_023560498.1">
    <property type="nucleotide sequence ID" value="NC_022657.1"/>
</dbReference>
<feature type="transmembrane region" description="Helical" evidence="7">
    <location>
        <begin position="109"/>
        <end position="132"/>
    </location>
</feature>
<keyword evidence="5 7" id="KW-1133">Transmembrane helix</keyword>
<name>U5W8B1_9ACTN</name>
<dbReference type="GO" id="GO:0022857">
    <property type="term" value="F:transmembrane transporter activity"/>
    <property type="evidence" value="ECO:0007669"/>
    <property type="project" value="InterPro"/>
</dbReference>
<evidence type="ECO:0000259" key="8">
    <source>
        <dbReference type="PROSITE" id="PS50850"/>
    </source>
</evidence>
<dbReference type="GO" id="GO:0005886">
    <property type="term" value="C:plasma membrane"/>
    <property type="evidence" value="ECO:0007669"/>
    <property type="project" value="UniProtKB-SubCell"/>
</dbReference>
<protein>
    <submittedName>
        <fullName evidence="9">Transporter</fullName>
    </submittedName>
</protein>
<feature type="transmembrane region" description="Helical" evidence="7">
    <location>
        <begin position="48"/>
        <end position="69"/>
    </location>
</feature>
<dbReference type="PATRIC" id="fig|1246995.3.peg.5979"/>
<evidence type="ECO:0000256" key="6">
    <source>
        <dbReference type="ARBA" id="ARBA00023136"/>
    </source>
</evidence>
<comment type="subcellular location">
    <subcellularLocation>
        <location evidence="1">Cell membrane</location>
        <topology evidence="1">Multi-pass membrane protein</topology>
    </subcellularLocation>
</comment>
<evidence type="ECO:0000313" key="10">
    <source>
        <dbReference type="Proteomes" id="UP000017746"/>
    </source>
</evidence>
<evidence type="ECO:0000313" key="9">
    <source>
        <dbReference type="EMBL" id="AGZ44161.1"/>
    </source>
</evidence>
<dbReference type="Gene3D" id="1.20.1250.20">
    <property type="entry name" value="MFS general substrate transporter like domains"/>
    <property type="match status" value="1"/>
</dbReference>
<keyword evidence="6 7" id="KW-0472">Membrane</keyword>
<organism evidence="9 10">
    <name type="scientific">Actinoplanes friuliensis DSM 7358</name>
    <dbReference type="NCBI Taxonomy" id="1246995"/>
    <lineage>
        <taxon>Bacteria</taxon>
        <taxon>Bacillati</taxon>
        <taxon>Actinomycetota</taxon>
        <taxon>Actinomycetes</taxon>
        <taxon>Micromonosporales</taxon>
        <taxon>Micromonosporaceae</taxon>
        <taxon>Actinoplanes</taxon>
    </lineage>
</organism>
<keyword evidence="2" id="KW-0813">Transport</keyword>
<dbReference type="Pfam" id="PF05977">
    <property type="entry name" value="MFS_3"/>
    <property type="match status" value="1"/>
</dbReference>
<dbReference type="KEGG" id="afs:AFR_29500"/>
<dbReference type="PROSITE" id="PS50850">
    <property type="entry name" value="MFS"/>
    <property type="match status" value="1"/>
</dbReference>
<dbReference type="EMBL" id="CP006272">
    <property type="protein sequence ID" value="AGZ44161.1"/>
    <property type="molecule type" value="Genomic_DNA"/>
</dbReference>
<dbReference type="SUPFAM" id="SSF103473">
    <property type="entry name" value="MFS general substrate transporter"/>
    <property type="match status" value="1"/>
</dbReference>
<dbReference type="Proteomes" id="UP000017746">
    <property type="component" value="Chromosome"/>
</dbReference>
<dbReference type="AlphaFoldDB" id="U5W8B1"/>
<reference evidence="9 10" key="1">
    <citation type="journal article" date="2014" name="J. Biotechnol.">
        <title>Complete genome sequence of the actinobacterium Actinoplanes friuliensis HAG 010964, producer of the lipopeptide antibiotic friulimycin.</title>
        <authorList>
            <person name="Ruckert C."/>
            <person name="Szczepanowski R."/>
            <person name="Albersmeier A."/>
            <person name="Goesmann A."/>
            <person name="Fischer N."/>
            <person name="Steinkamper A."/>
            <person name="Puhler A."/>
            <person name="Biener R."/>
            <person name="Schwartz D."/>
            <person name="Kalinowski J."/>
        </authorList>
    </citation>
    <scope>NUCLEOTIDE SEQUENCE [LARGE SCALE GENOMIC DNA]</scope>
    <source>
        <strain evidence="9 10">DSM 7358</strain>
    </source>
</reference>
<dbReference type="InterPro" id="IPR020846">
    <property type="entry name" value="MFS_dom"/>
</dbReference>
<evidence type="ECO:0000256" key="7">
    <source>
        <dbReference type="SAM" id="Phobius"/>
    </source>
</evidence>
<evidence type="ECO:0000256" key="3">
    <source>
        <dbReference type="ARBA" id="ARBA00022475"/>
    </source>
</evidence>
<evidence type="ECO:0000256" key="1">
    <source>
        <dbReference type="ARBA" id="ARBA00004651"/>
    </source>
</evidence>
<dbReference type="InterPro" id="IPR036259">
    <property type="entry name" value="MFS_trans_sf"/>
</dbReference>
<dbReference type="InterPro" id="IPR010290">
    <property type="entry name" value="TM_effector"/>
</dbReference>
<feature type="transmembrane region" description="Helical" evidence="7">
    <location>
        <begin position="174"/>
        <end position="192"/>
    </location>
</feature>
<sequence length="541" mass="56722">MTTVAGTWAPLRHPVFRAVWIAAFVANVGTWMQTVAGQWLLIEQHSSSLLISLVQSASSVPVLLLVIPAGMVADFLDRRRLLLVTQGVQAVLAGILALLTAAGRTSPEVLLLFTFLLGCGAAAQMPAFQAMVSDLLPRSELGPGASLSSLGVNLARAVGPAIAGLLLAHLGVPWLFGLNAISFVLFGAALLLTPAGRPGTGSAVKAASLSSFEAGGRYVLNSPAVRRILLRLVLFALPANVLWALLAPLAEGRLGLGAAGYGVLLGAAGAGAVAGAVLMPLVQNRLSASAKLTVAGAVYGAGLIGLALTRNVGVAVALLVPIGVGWIAVIAGLNAGVQAFLPDWVRARALAVYQMVLFATFAGSAALWGAVATWIGLGRTFAGAGILLVATTVAGVWLPLRRTDIGDRTAVPPGVLPEATFVGAITPDDPVEVLVRYHVRPERRDDFVRAIAELRTSRLRTGATQWVLLSDAVETDQLVERYRVASWTELLDQRSNRQTPFDEEVRRRVEALADTVTQQHLLNVAVPHHVHNVVQHLGEPA</sequence>
<dbReference type="STRING" id="1246995.AFR_29500"/>
<keyword evidence="10" id="KW-1185">Reference proteome</keyword>
<evidence type="ECO:0000256" key="4">
    <source>
        <dbReference type="ARBA" id="ARBA00022692"/>
    </source>
</evidence>
<accession>U5W8B1</accession>
<feature type="transmembrane region" description="Helical" evidence="7">
    <location>
        <begin position="258"/>
        <end position="278"/>
    </location>
</feature>
<feature type="transmembrane region" description="Helical" evidence="7">
    <location>
        <begin position="18"/>
        <end position="42"/>
    </location>
</feature>
<feature type="transmembrane region" description="Helical" evidence="7">
    <location>
        <begin position="81"/>
        <end position="103"/>
    </location>
</feature>
<evidence type="ECO:0000256" key="5">
    <source>
        <dbReference type="ARBA" id="ARBA00022989"/>
    </source>
</evidence>
<dbReference type="CDD" id="cd06173">
    <property type="entry name" value="MFS_MefA_like"/>
    <property type="match status" value="1"/>
</dbReference>
<feature type="transmembrane region" description="Helical" evidence="7">
    <location>
        <begin position="381"/>
        <end position="400"/>
    </location>
</feature>
<feature type="transmembrane region" description="Helical" evidence="7">
    <location>
        <begin position="290"/>
        <end position="308"/>
    </location>
</feature>
<proteinExistence type="predicted"/>
<dbReference type="PANTHER" id="PTHR23513">
    <property type="entry name" value="INTEGRAL MEMBRANE EFFLUX PROTEIN-RELATED"/>
    <property type="match status" value="1"/>
</dbReference>
<dbReference type="PANTHER" id="PTHR23513:SF11">
    <property type="entry name" value="STAPHYLOFERRIN A TRANSPORTER"/>
    <property type="match status" value="1"/>
</dbReference>
<evidence type="ECO:0000256" key="2">
    <source>
        <dbReference type="ARBA" id="ARBA00022448"/>
    </source>
</evidence>
<feature type="transmembrane region" description="Helical" evidence="7">
    <location>
        <begin position="228"/>
        <end position="246"/>
    </location>
</feature>
<dbReference type="eggNOG" id="COG0477">
    <property type="taxonomic scope" value="Bacteria"/>
</dbReference>